<dbReference type="GeneID" id="54460371"/>
<dbReference type="OrthoDB" id="10618929at2759"/>
<feature type="transmembrane region" description="Helical" evidence="1">
    <location>
        <begin position="37"/>
        <end position="60"/>
    </location>
</feature>
<name>A0A6A6YTC3_9PEZI</name>
<accession>A0A6A6YTC3</accession>
<reference evidence="4" key="2">
    <citation type="submission" date="2020-04" db="EMBL/GenBank/DDBJ databases">
        <authorList>
            <consortium name="NCBI Genome Project"/>
        </authorList>
    </citation>
    <scope>NUCLEOTIDE SEQUENCE</scope>
    <source>
        <strain evidence="4">CBS 304.34</strain>
    </source>
</reference>
<organism evidence="2">
    <name type="scientific">Mytilinidion resinicola</name>
    <dbReference type="NCBI Taxonomy" id="574789"/>
    <lineage>
        <taxon>Eukaryota</taxon>
        <taxon>Fungi</taxon>
        <taxon>Dikarya</taxon>
        <taxon>Ascomycota</taxon>
        <taxon>Pezizomycotina</taxon>
        <taxon>Dothideomycetes</taxon>
        <taxon>Pleosporomycetidae</taxon>
        <taxon>Mytilinidiales</taxon>
        <taxon>Mytilinidiaceae</taxon>
        <taxon>Mytilinidion</taxon>
    </lineage>
</organism>
<dbReference type="Proteomes" id="UP000504636">
    <property type="component" value="Unplaced"/>
</dbReference>
<keyword evidence="3" id="KW-1185">Reference proteome</keyword>
<dbReference type="RefSeq" id="XP_033579024.1">
    <property type="nucleotide sequence ID" value="XM_033719478.1"/>
</dbReference>
<keyword evidence="1" id="KW-0812">Transmembrane</keyword>
<keyword evidence="1" id="KW-0472">Membrane</keyword>
<evidence type="ECO:0000313" key="4">
    <source>
        <dbReference type="RefSeq" id="XP_033579024.1"/>
    </source>
</evidence>
<proteinExistence type="predicted"/>
<evidence type="ECO:0000313" key="2">
    <source>
        <dbReference type="EMBL" id="KAF2812060.1"/>
    </source>
</evidence>
<gene>
    <name evidence="2 4" type="ORF">BDZ99DRAFT_460845</name>
</gene>
<dbReference type="EMBL" id="MU003697">
    <property type="protein sequence ID" value="KAF2812060.1"/>
    <property type="molecule type" value="Genomic_DNA"/>
</dbReference>
<protein>
    <submittedName>
        <fullName evidence="2 4">Uncharacterized protein</fullName>
    </submittedName>
</protein>
<evidence type="ECO:0000256" key="1">
    <source>
        <dbReference type="SAM" id="Phobius"/>
    </source>
</evidence>
<sequence>MAMASSYIMPDFNDSELPPNHEESLAANKFLFLSNPWMITLFIGILFALIGAIGAVALCIRRRRIHKRLKDEERWRGYEHESGFVTIPLRGLVKQKKEKKEEKRWLPTYQL</sequence>
<keyword evidence="1" id="KW-1133">Transmembrane helix</keyword>
<reference evidence="2 4" key="1">
    <citation type="journal article" date="2020" name="Stud. Mycol.">
        <title>101 Dothideomycetes genomes: a test case for predicting lifestyles and emergence of pathogens.</title>
        <authorList>
            <person name="Haridas S."/>
            <person name="Albert R."/>
            <person name="Binder M."/>
            <person name="Bloem J."/>
            <person name="Labutti K."/>
            <person name="Salamov A."/>
            <person name="Andreopoulos B."/>
            <person name="Baker S."/>
            <person name="Barry K."/>
            <person name="Bills G."/>
            <person name="Bluhm B."/>
            <person name="Cannon C."/>
            <person name="Castanera R."/>
            <person name="Culley D."/>
            <person name="Daum C."/>
            <person name="Ezra D."/>
            <person name="Gonzalez J."/>
            <person name="Henrissat B."/>
            <person name="Kuo A."/>
            <person name="Liang C."/>
            <person name="Lipzen A."/>
            <person name="Lutzoni F."/>
            <person name="Magnuson J."/>
            <person name="Mondo S."/>
            <person name="Nolan M."/>
            <person name="Ohm R."/>
            <person name="Pangilinan J."/>
            <person name="Park H.-J."/>
            <person name="Ramirez L."/>
            <person name="Alfaro M."/>
            <person name="Sun H."/>
            <person name="Tritt A."/>
            <person name="Yoshinaga Y."/>
            <person name="Zwiers L.-H."/>
            <person name="Turgeon B."/>
            <person name="Goodwin S."/>
            <person name="Spatafora J."/>
            <person name="Crous P."/>
            <person name="Grigoriev I."/>
        </authorList>
    </citation>
    <scope>NUCLEOTIDE SEQUENCE</scope>
    <source>
        <strain evidence="2 4">CBS 304.34</strain>
    </source>
</reference>
<reference evidence="4" key="3">
    <citation type="submission" date="2025-04" db="UniProtKB">
        <authorList>
            <consortium name="RefSeq"/>
        </authorList>
    </citation>
    <scope>IDENTIFICATION</scope>
    <source>
        <strain evidence="4">CBS 304.34</strain>
    </source>
</reference>
<dbReference type="AlphaFoldDB" id="A0A6A6YTC3"/>
<evidence type="ECO:0000313" key="3">
    <source>
        <dbReference type="Proteomes" id="UP000504636"/>
    </source>
</evidence>